<evidence type="ECO:0000313" key="1">
    <source>
        <dbReference type="EMBL" id="EJW88945.1"/>
    </source>
</evidence>
<comment type="caution">
    <text evidence="1">The sequence shown here is derived from an EMBL/GenBank/DDBJ whole genome shotgun (WGS) entry which is preliminary data.</text>
</comment>
<proteinExistence type="predicted"/>
<evidence type="ECO:0000313" key="2">
    <source>
        <dbReference type="Proteomes" id="UP000004810"/>
    </source>
</evidence>
<sequence length="141" mass="16205">MEAMSLRGLISGGRHLSHGKRIATKPWHLTNRGITVTYSRTGNHSWKVGEGKGRDWKMNMECVRMVIPRRRDQYVLPVLTELANNTDVGMIRERIIPAPEQNGLVCQTTREMMDDMWCEDVGREEIDQSCKIVEDGDSVYR</sequence>
<dbReference type="AlphaFoldDB" id="J9BMX8"/>
<protein>
    <submittedName>
        <fullName evidence="1">Uncharacterized protein</fullName>
    </submittedName>
</protein>
<name>J9BMX8_WUCBA</name>
<dbReference type="EMBL" id="ADBV01000019">
    <property type="protein sequence ID" value="EJW88945.1"/>
    <property type="molecule type" value="Genomic_DNA"/>
</dbReference>
<accession>J9BMX8</accession>
<organism evidence="1 2">
    <name type="scientific">Wuchereria bancrofti</name>
    <dbReference type="NCBI Taxonomy" id="6293"/>
    <lineage>
        <taxon>Eukaryota</taxon>
        <taxon>Metazoa</taxon>
        <taxon>Ecdysozoa</taxon>
        <taxon>Nematoda</taxon>
        <taxon>Chromadorea</taxon>
        <taxon>Rhabditida</taxon>
        <taxon>Spirurina</taxon>
        <taxon>Spiruromorpha</taxon>
        <taxon>Filarioidea</taxon>
        <taxon>Onchocercidae</taxon>
        <taxon>Wuchereria</taxon>
    </lineage>
</organism>
<dbReference type="Proteomes" id="UP000004810">
    <property type="component" value="Unassembled WGS sequence"/>
</dbReference>
<reference evidence="2" key="1">
    <citation type="submission" date="2012-08" db="EMBL/GenBank/DDBJ databases">
        <title>The Genome Sequence of Wuchereria bancrofti.</title>
        <authorList>
            <person name="Nutman T.B."/>
            <person name="Fink D.L."/>
            <person name="Russ C."/>
            <person name="Young S."/>
            <person name="Zeng Q."/>
            <person name="Koehrsen M."/>
            <person name="Alvarado L."/>
            <person name="Berlin A."/>
            <person name="Chapman S.B."/>
            <person name="Chen Z."/>
            <person name="Freedman E."/>
            <person name="Gellesch M."/>
            <person name="Goldberg J."/>
            <person name="Griggs A."/>
            <person name="Gujja S."/>
            <person name="Heilman E.R."/>
            <person name="Heiman D."/>
            <person name="Hepburn T."/>
            <person name="Howarth C."/>
            <person name="Jen D."/>
            <person name="Larson L."/>
            <person name="Lewis B."/>
            <person name="Mehta T."/>
            <person name="Park D."/>
            <person name="Pearson M."/>
            <person name="Roberts A."/>
            <person name="Saif S."/>
            <person name="Shea T."/>
            <person name="Shenoy N."/>
            <person name="Sisk P."/>
            <person name="Stolte C."/>
            <person name="Sykes S."/>
            <person name="Walk T."/>
            <person name="White J."/>
            <person name="Yandava C."/>
            <person name="Haas B."/>
            <person name="Henn M.R."/>
            <person name="Nusbaum C."/>
            <person name="Birren B."/>
        </authorList>
    </citation>
    <scope>NUCLEOTIDE SEQUENCE [LARGE SCALE GENOMIC DNA]</scope>
    <source>
        <strain evidence="2">NA</strain>
    </source>
</reference>
<gene>
    <name evidence="1" type="ORF">WUBG_00145</name>
</gene>